<evidence type="ECO:0000256" key="2">
    <source>
        <dbReference type="SAM" id="MobiDB-lite"/>
    </source>
</evidence>
<accession>A0A7L3PWW5</accession>
<dbReference type="Pfam" id="PF25541">
    <property type="entry name" value="TBCA_PH"/>
    <property type="match status" value="1"/>
</dbReference>
<feature type="compositionally biased region" description="Pro residues" evidence="2">
    <location>
        <begin position="141"/>
        <end position="152"/>
    </location>
</feature>
<evidence type="ECO:0000259" key="3">
    <source>
        <dbReference type="PROSITE" id="PS50003"/>
    </source>
</evidence>
<dbReference type="InterPro" id="IPR001849">
    <property type="entry name" value="PH_domain"/>
</dbReference>
<protein>
    <submittedName>
        <fullName evidence="4">PKHA6 protein</fullName>
    </submittedName>
</protein>
<feature type="compositionally biased region" description="Low complexity" evidence="2">
    <location>
        <begin position="338"/>
        <end position="348"/>
    </location>
</feature>
<evidence type="ECO:0000313" key="5">
    <source>
        <dbReference type="Proteomes" id="UP000524451"/>
    </source>
</evidence>
<keyword evidence="1" id="KW-0175">Coiled coil</keyword>
<comment type="caution">
    <text evidence="4">The sequence shown here is derived from an EMBL/GenBank/DDBJ whole genome shotgun (WGS) entry which is preliminary data.</text>
</comment>
<sequence length="558" mass="62410">QVTVCRVEELPAGNGQPLSPQAEHAGIRTYFFSAENTEEQESWIQAMGEAARVQIPPSQRHEKPDSENIPPSKHPHHHHHHHHHCNAAHREHPLKAEPDAKTRGEGDGRGSEKMERKPAERADGKKEPLAKANGLAGQEPPSEPGSPYPEGPRGPASSERPAQPNGWPYPSPSRPGSTAFPPGGDGDSGAQRRGVTPRSHPEKVAQRKSSMTQLQQWVNSRRATGAPEELRSPSRFYPVSRRVPDYYSPYSSQYPEEYQYYPPGVRPDSICSMPAFERLSPPWALEDKRHSFRNGAPLHPALGRQDVPLWLPAPARPPGYLEEVEAASGSLRRMSLQPRSRSVPRSPSQGCYGRAGAGVYSPVRSPSARFERLPPRGEEVYAEPAAFLMRRSISSPKYDYLGDRRPVPAGVFPYHFPASPTIHDKMVTPFPEPYRDALHPYKISEQDTDKLLGKLCEQNKVLREQERLVQQLRAEKESLESALMGTHQELEMFGSQPAYPEKLLHKKESLQNQLINIRVELSQASTALANSTAEYESLESEVSTLHDDLWEQLNLDIQ</sequence>
<keyword evidence="5" id="KW-1185">Reference proteome</keyword>
<feature type="domain" description="PH" evidence="3">
    <location>
        <begin position="1"/>
        <end position="52"/>
    </location>
</feature>
<dbReference type="PROSITE" id="PS50003">
    <property type="entry name" value="PH_DOMAIN"/>
    <property type="match status" value="1"/>
</dbReference>
<dbReference type="EMBL" id="VZUI01000128">
    <property type="protein sequence ID" value="NXU95693.1"/>
    <property type="molecule type" value="Genomic_DNA"/>
</dbReference>
<feature type="region of interest" description="Disordered" evidence="2">
    <location>
        <begin position="331"/>
        <end position="351"/>
    </location>
</feature>
<dbReference type="PANTHER" id="PTHR12752">
    <property type="entry name" value="PHOSPHOINOSITOL 3-PHOSPHATE-BINDING PROTEIN"/>
    <property type="match status" value="1"/>
</dbReference>
<dbReference type="SUPFAM" id="SSF50729">
    <property type="entry name" value="PH domain-like"/>
    <property type="match status" value="1"/>
</dbReference>
<dbReference type="InterPro" id="IPR057971">
    <property type="entry name" value="PKHA4-7_TBCA"/>
</dbReference>
<feature type="non-terminal residue" evidence="4">
    <location>
        <position position="1"/>
    </location>
</feature>
<dbReference type="Proteomes" id="UP000524451">
    <property type="component" value="Unassembled WGS sequence"/>
</dbReference>
<proteinExistence type="predicted"/>
<reference evidence="4 5" key="1">
    <citation type="submission" date="2019-09" db="EMBL/GenBank/DDBJ databases">
        <title>Bird 10,000 Genomes (B10K) Project - Family phase.</title>
        <authorList>
            <person name="Zhang G."/>
        </authorList>
    </citation>
    <scope>NUCLEOTIDE SEQUENCE [LARGE SCALE GENOMIC DNA]</scope>
    <source>
        <strain evidence="4">OUT-0056</strain>
        <tissue evidence="4">Blood</tissue>
    </source>
</reference>
<organism evidence="4 5">
    <name type="scientific">Cettia cetti</name>
    <dbReference type="NCBI Taxonomy" id="68486"/>
    <lineage>
        <taxon>Eukaryota</taxon>
        <taxon>Metazoa</taxon>
        <taxon>Chordata</taxon>
        <taxon>Craniata</taxon>
        <taxon>Vertebrata</taxon>
        <taxon>Euteleostomi</taxon>
        <taxon>Archelosauria</taxon>
        <taxon>Archosauria</taxon>
        <taxon>Dinosauria</taxon>
        <taxon>Saurischia</taxon>
        <taxon>Theropoda</taxon>
        <taxon>Coelurosauria</taxon>
        <taxon>Aves</taxon>
        <taxon>Neognathae</taxon>
        <taxon>Neoaves</taxon>
        <taxon>Telluraves</taxon>
        <taxon>Australaves</taxon>
        <taxon>Passeriformes</taxon>
        <taxon>Sylvioidea</taxon>
        <taxon>Sylviidae</taxon>
        <taxon>Acrocephalinae</taxon>
        <taxon>Cettia</taxon>
    </lineage>
</organism>
<dbReference type="PANTHER" id="PTHR12752:SF5">
    <property type="entry name" value="PLECKSTRIN HOMOLOGY DOMAIN-CONTAINING FAMILY A MEMBER 6"/>
    <property type="match status" value="1"/>
</dbReference>
<feature type="compositionally biased region" description="Basic residues" evidence="2">
    <location>
        <begin position="73"/>
        <end position="87"/>
    </location>
</feature>
<dbReference type="AlphaFoldDB" id="A0A7L3PWW5"/>
<name>A0A7L3PWW5_9SYLV</name>
<feature type="non-terminal residue" evidence="4">
    <location>
        <position position="558"/>
    </location>
</feature>
<feature type="coiled-coil region" evidence="1">
    <location>
        <begin position="462"/>
        <end position="548"/>
    </location>
</feature>
<gene>
    <name evidence="4" type="primary">Plekha6</name>
    <name evidence="4" type="ORF">CETCET_R13175</name>
</gene>
<feature type="region of interest" description="Disordered" evidence="2">
    <location>
        <begin position="55"/>
        <end position="235"/>
    </location>
</feature>
<feature type="compositionally biased region" description="Basic and acidic residues" evidence="2">
    <location>
        <begin position="88"/>
        <end position="129"/>
    </location>
</feature>
<evidence type="ECO:0000256" key="1">
    <source>
        <dbReference type="SAM" id="Coils"/>
    </source>
</evidence>
<feature type="compositionally biased region" description="Polar residues" evidence="2">
    <location>
        <begin position="207"/>
        <end position="222"/>
    </location>
</feature>
<evidence type="ECO:0000313" key="4">
    <source>
        <dbReference type="EMBL" id="NXU95693.1"/>
    </source>
</evidence>